<organism evidence="1 2">
    <name type="scientific">Sphingobium yanoikuyae</name>
    <name type="common">Sphingomonas yanoikuyae</name>
    <dbReference type="NCBI Taxonomy" id="13690"/>
    <lineage>
        <taxon>Bacteria</taxon>
        <taxon>Pseudomonadati</taxon>
        <taxon>Pseudomonadota</taxon>
        <taxon>Alphaproteobacteria</taxon>
        <taxon>Sphingomonadales</taxon>
        <taxon>Sphingomonadaceae</taxon>
        <taxon>Sphingobium</taxon>
    </lineage>
</organism>
<evidence type="ECO:0000313" key="2">
    <source>
        <dbReference type="Proteomes" id="UP000037029"/>
    </source>
</evidence>
<reference evidence="1 2" key="1">
    <citation type="submission" date="2017-04" db="EMBL/GenBank/DDBJ databases">
        <title>Characterization, genome and methylation analysis of a phthalic acid esters degrading strain Sphingobium yanoikuyae SHJ.</title>
        <authorList>
            <person name="Feng L."/>
        </authorList>
    </citation>
    <scope>NUCLEOTIDE SEQUENCE [LARGE SCALE GENOMIC DNA]</scope>
    <source>
        <strain evidence="1 2">SHJ</strain>
    </source>
</reference>
<dbReference type="Proteomes" id="UP000037029">
    <property type="component" value="Chromosome"/>
</dbReference>
<protein>
    <submittedName>
        <fullName evidence="1">Uncharacterized protein</fullName>
    </submittedName>
</protein>
<accession>A0A0J9CXL2</accession>
<gene>
    <name evidence="1" type="ORF">BV87_19710</name>
</gene>
<evidence type="ECO:0000313" key="1">
    <source>
        <dbReference type="EMBL" id="ATP20383.1"/>
    </source>
</evidence>
<dbReference type="EMBL" id="CP020925">
    <property type="protein sequence ID" value="ATP20383.1"/>
    <property type="molecule type" value="Genomic_DNA"/>
</dbReference>
<dbReference type="AlphaFoldDB" id="A0A0J9CXL2"/>
<proteinExistence type="predicted"/>
<dbReference type="RefSeq" id="WP_048939041.1">
    <property type="nucleotide sequence ID" value="NZ_CALUBW010000052.1"/>
</dbReference>
<sequence>MKGFKKAKDRNGDYHVNWSLYQEAQGAAPPSRIEFIPFDKGDARVPSLPCDEAIYCGVGDETGLTHAVIALRVGDRAVHSAMSVSRLRQFAQSLMETADLIDRKGTRA</sequence>
<name>A0A0J9CXL2_SPHYA</name>